<evidence type="ECO:0000259" key="5">
    <source>
        <dbReference type="PROSITE" id="PS51192"/>
    </source>
</evidence>
<dbReference type="Pfam" id="PF00270">
    <property type="entry name" value="DEAD"/>
    <property type="match status" value="1"/>
</dbReference>
<dbReference type="InterPro" id="IPR003593">
    <property type="entry name" value="AAA+_ATPase"/>
</dbReference>
<evidence type="ECO:0000256" key="4">
    <source>
        <dbReference type="ARBA" id="ARBA00022840"/>
    </source>
</evidence>
<evidence type="ECO:0000256" key="3">
    <source>
        <dbReference type="ARBA" id="ARBA00022806"/>
    </source>
</evidence>
<accession>A0A3N1NUS6</accession>
<organism evidence="7 8">
    <name type="scientific">Marinimicrobium koreense</name>
    <dbReference type="NCBI Taxonomy" id="306545"/>
    <lineage>
        <taxon>Bacteria</taxon>
        <taxon>Pseudomonadati</taxon>
        <taxon>Pseudomonadota</taxon>
        <taxon>Gammaproteobacteria</taxon>
        <taxon>Cellvibrionales</taxon>
        <taxon>Cellvibrionaceae</taxon>
        <taxon>Marinimicrobium</taxon>
    </lineage>
</organism>
<dbReference type="RefSeq" id="WP_123636949.1">
    <property type="nucleotide sequence ID" value="NZ_RJUK01000001.1"/>
</dbReference>
<dbReference type="GO" id="GO:0005524">
    <property type="term" value="F:ATP binding"/>
    <property type="evidence" value="ECO:0007669"/>
    <property type="project" value="UniProtKB-KW"/>
</dbReference>
<keyword evidence="8" id="KW-1185">Reference proteome</keyword>
<dbReference type="GO" id="GO:0016787">
    <property type="term" value="F:hydrolase activity"/>
    <property type="evidence" value="ECO:0007669"/>
    <property type="project" value="UniProtKB-KW"/>
</dbReference>
<evidence type="ECO:0000259" key="6">
    <source>
        <dbReference type="PROSITE" id="PS51194"/>
    </source>
</evidence>
<dbReference type="CDD" id="cd18791">
    <property type="entry name" value="SF2_C_RHA"/>
    <property type="match status" value="1"/>
</dbReference>
<dbReference type="EMBL" id="RJUK01000001">
    <property type="protein sequence ID" value="ROQ19619.1"/>
    <property type="molecule type" value="Genomic_DNA"/>
</dbReference>
<gene>
    <name evidence="7" type="ORF">EDC38_0204</name>
</gene>
<dbReference type="FunFam" id="3.40.50.300:FF:000575">
    <property type="entry name" value="ATP-dependent helicase hrpA"/>
    <property type="match status" value="1"/>
</dbReference>
<protein>
    <submittedName>
        <fullName evidence="7">ATP-dependent helicase HrpA</fullName>
    </submittedName>
</protein>
<dbReference type="InterPro" id="IPR024590">
    <property type="entry name" value="HrpA_C"/>
</dbReference>
<dbReference type="SMART" id="SM00487">
    <property type="entry name" value="DEXDc"/>
    <property type="match status" value="1"/>
</dbReference>
<evidence type="ECO:0000256" key="1">
    <source>
        <dbReference type="ARBA" id="ARBA00022741"/>
    </source>
</evidence>
<dbReference type="FunFam" id="1.20.120.1080:FF:000005">
    <property type="entry name" value="ATP-dependent helicase HrpA"/>
    <property type="match status" value="1"/>
</dbReference>
<dbReference type="GO" id="GO:0003723">
    <property type="term" value="F:RNA binding"/>
    <property type="evidence" value="ECO:0007669"/>
    <property type="project" value="TreeGrafter"/>
</dbReference>
<name>A0A3N1NUS6_9GAMM</name>
<dbReference type="SMART" id="SM00490">
    <property type="entry name" value="HELICc"/>
    <property type="match status" value="1"/>
</dbReference>
<dbReference type="NCBIfam" id="TIGR01967">
    <property type="entry name" value="DEAH_box_HrpA"/>
    <property type="match status" value="1"/>
</dbReference>
<dbReference type="Pfam" id="PF07717">
    <property type="entry name" value="OB_NTP_bind"/>
    <property type="match status" value="1"/>
</dbReference>
<proteinExistence type="predicted"/>
<dbReference type="PROSITE" id="PS51194">
    <property type="entry name" value="HELICASE_CTER"/>
    <property type="match status" value="1"/>
</dbReference>
<dbReference type="Gene3D" id="3.40.50.300">
    <property type="entry name" value="P-loop containing nucleotide triphosphate hydrolases"/>
    <property type="match status" value="2"/>
</dbReference>
<dbReference type="SMART" id="SM00847">
    <property type="entry name" value="HA2"/>
    <property type="match status" value="1"/>
</dbReference>
<dbReference type="GO" id="GO:0003724">
    <property type="term" value="F:RNA helicase activity"/>
    <property type="evidence" value="ECO:0007669"/>
    <property type="project" value="InterPro"/>
</dbReference>
<dbReference type="InterPro" id="IPR011545">
    <property type="entry name" value="DEAD/DEAH_box_helicase_dom"/>
</dbReference>
<keyword evidence="4" id="KW-0067">ATP-binding</keyword>
<feature type="domain" description="Helicase C-terminal" evidence="6">
    <location>
        <begin position="279"/>
        <end position="454"/>
    </location>
</feature>
<dbReference type="PROSITE" id="PS51192">
    <property type="entry name" value="HELICASE_ATP_BIND_1"/>
    <property type="match status" value="1"/>
</dbReference>
<comment type="caution">
    <text evidence="7">The sequence shown here is derived from an EMBL/GenBank/DDBJ whole genome shotgun (WGS) entry which is preliminary data.</text>
</comment>
<dbReference type="InterPro" id="IPR027417">
    <property type="entry name" value="P-loop_NTPase"/>
</dbReference>
<dbReference type="Pfam" id="PF21010">
    <property type="entry name" value="HA2_C"/>
    <property type="match status" value="1"/>
</dbReference>
<dbReference type="Pfam" id="PF11898">
    <property type="entry name" value="DUF3418"/>
    <property type="match status" value="1"/>
</dbReference>
<dbReference type="OrthoDB" id="9805617at2"/>
<keyword evidence="2" id="KW-0378">Hydrolase</keyword>
<keyword evidence="1" id="KW-0547">Nucleotide-binding</keyword>
<evidence type="ECO:0000313" key="7">
    <source>
        <dbReference type="EMBL" id="ROQ19619.1"/>
    </source>
</evidence>
<dbReference type="PANTHER" id="PTHR18934">
    <property type="entry name" value="ATP-DEPENDENT RNA HELICASE"/>
    <property type="match status" value="1"/>
</dbReference>
<dbReference type="Proteomes" id="UP000273643">
    <property type="component" value="Unassembled WGS sequence"/>
</dbReference>
<dbReference type="Pfam" id="PF00271">
    <property type="entry name" value="Helicase_C"/>
    <property type="match status" value="1"/>
</dbReference>
<dbReference type="InterPro" id="IPR011709">
    <property type="entry name" value="DEAD-box_helicase_OB_fold"/>
</dbReference>
<dbReference type="SMART" id="SM00382">
    <property type="entry name" value="AAA"/>
    <property type="match status" value="1"/>
</dbReference>
<evidence type="ECO:0000256" key="2">
    <source>
        <dbReference type="ARBA" id="ARBA00022801"/>
    </source>
</evidence>
<keyword evidence="3 7" id="KW-0347">Helicase</keyword>
<dbReference type="CDD" id="cd17989">
    <property type="entry name" value="DEXHc_HrpA"/>
    <property type="match status" value="1"/>
</dbReference>
<dbReference type="InterPro" id="IPR001650">
    <property type="entry name" value="Helicase_C-like"/>
</dbReference>
<dbReference type="SUPFAM" id="SSF52540">
    <property type="entry name" value="P-loop containing nucleoside triphosphate hydrolases"/>
    <property type="match status" value="1"/>
</dbReference>
<feature type="domain" description="Helicase ATP-binding" evidence="5">
    <location>
        <begin position="90"/>
        <end position="253"/>
    </location>
</feature>
<dbReference type="InterPro" id="IPR007502">
    <property type="entry name" value="Helicase-assoc_dom"/>
</dbReference>
<dbReference type="InterPro" id="IPR014001">
    <property type="entry name" value="Helicase_ATP-bd"/>
</dbReference>
<dbReference type="InterPro" id="IPR010222">
    <property type="entry name" value="RNA_helicase_HrpA"/>
</dbReference>
<sequence length="1313" mass="151549">MSESETPTLDQFPQRLDLSRVLSRDRFPLSKGWQAIQERLKAGQPVDKDQSKWLEHWQRSQQRFEQREQHRPQTIVYPDLPISDKRDEIAELIRDNQVVVLAGETGSGKTTQLPKICLELGRGVSGMIGHTQPRRVAAHTVAQRIAEELQSPLGELVGYQVRFSDQTSEQSLVKVMTDGILLAEIQNDRFLSRYDTLIIDEAHERSLNIDFLLGFLKQLLPKRPDLKVIITSATIDLERFSQHFDDAPIIEVSGRTYPVDVWYRPPLDSDSEGDDSYQPILDAIHEIETHERSVGKGARGGDILVFLSGEREIREAARSIRQAGFQHLEVLPFYARLSMAEQQKVFAPHKGRRVVLATNVAETSITVPGIRYVIDPGFARLSRYSYRTKVQRLPVEPVSQASANQRKGRCGRVAEGICIRLYSEEDFLARPAFTDAEILRTNLAAVILQMLQLRMGDIHRFPFIDPPDRRLINDGFKLLEELQAVNGKGRLTPTGKQLTRLPLDPRLSRMLMAASELGCVRELLIITSALSVQDPRERPADKQQAADQSHRRFWHEQSDFLGFVNLWDYFEQLRQDLSQNQMRKQCKKEFLNYLRWREWRDIHHQLKVSLRELKLKENSEPADYEVVHRALLTGLLGNLGFNVEDREYLGARNRKFMIFPGSSQFKKTPKWLVAAELLETSRLYAHTVGKIDPQWALSAAKHLVKRHYFEPHYDPKSGRVKAYEKVSLYGLVLVEKQRVDFTDIEPATCREVFIRSALVEGRYAKKSERGGPAKFFAHNQRLVAELDELEAKSRRRDILADDEALYQFYDERIPDSVVSRASFDQWRKAIEQDQPRLLFIEREQLMQRDAGEVTEAQFPDALTWRGVSFPLKYQFEPGHEDDGVNLQVPVSLLHQVPEKRLEWLVPGLLRDKCISLIKGLPKQWRKHFVPVPDVVDRALAGMQPDNTSLTDALAHQLKRQTLVEVPPEAWDDTRIDDFYRVNIQVLDERGRCIARGRDLAVLRERYREQAQEKIQSAAVGIERDQLTQWDWDTLPEEMQLKRGGIQLRAYPALVDKRDSVAIVVLDEAADAAYQTQRGLARLILLELSQTRKYLHKELLKKEELALSVAEMGKRDAVVDDLLLAAVANWLPLNELPRTAPAYERCKQAVREGLVIQAQGLADVLSTSLHSLVKIKKQLKQHRTQLPLAFTLSDIRTQLAHLFYPGMLYRTPEDWLRQYPRYMQALEIRLEKAPLDPNKDRRLVDELAPFWERLEPFWTDRDGQALALNEALQGYRWSLEEFRVSLFAQTLKTRMPVSAKRLEKQWQELEAERT</sequence>
<dbReference type="Pfam" id="PF04408">
    <property type="entry name" value="WHD_HA2"/>
    <property type="match status" value="1"/>
</dbReference>
<dbReference type="InterPro" id="IPR048333">
    <property type="entry name" value="HA2_WH"/>
</dbReference>
<dbReference type="NCBIfam" id="NF008348">
    <property type="entry name" value="PRK11131.1"/>
    <property type="match status" value="1"/>
</dbReference>
<reference evidence="7 8" key="1">
    <citation type="submission" date="2018-11" db="EMBL/GenBank/DDBJ databases">
        <title>Genomic Encyclopedia of Type Strains, Phase IV (KMG-IV): sequencing the most valuable type-strain genomes for metagenomic binning, comparative biology and taxonomic classification.</title>
        <authorList>
            <person name="Goeker M."/>
        </authorList>
    </citation>
    <scope>NUCLEOTIDE SEQUENCE [LARGE SCALE GENOMIC DNA]</scope>
    <source>
        <strain evidence="7 8">DSM 16974</strain>
    </source>
</reference>
<evidence type="ECO:0000313" key="8">
    <source>
        <dbReference type="Proteomes" id="UP000273643"/>
    </source>
</evidence>
<dbReference type="Gene3D" id="1.20.120.1080">
    <property type="match status" value="1"/>
</dbReference>
<dbReference type="PANTHER" id="PTHR18934:SF99">
    <property type="entry name" value="ATP-DEPENDENT RNA HELICASE DHX37-RELATED"/>
    <property type="match status" value="1"/>
</dbReference>